<gene>
    <name evidence="1" type="ORF">C4544_01495</name>
</gene>
<reference evidence="1 2" key="1">
    <citation type="journal article" date="2017" name="ISME J.">
        <title>Energy and carbon metabolisms in a deep terrestrial subsurface fluid microbial community.</title>
        <authorList>
            <person name="Momper L."/>
            <person name="Jungbluth S.P."/>
            <person name="Lee M.D."/>
            <person name="Amend J.P."/>
        </authorList>
    </citation>
    <scope>NUCLEOTIDE SEQUENCE [LARGE SCALE GENOMIC DNA]</scope>
    <source>
        <strain evidence="1">SURF_29</strain>
    </source>
</reference>
<accession>A0A419DFS8</accession>
<evidence type="ECO:0000313" key="1">
    <source>
        <dbReference type="EMBL" id="RJO61935.1"/>
    </source>
</evidence>
<dbReference type="InterPro" id="IPR036390">
    <property type="entry name" value="WH_DNA-bd_sf"/>
</dbReference>
<name>A0A419DFS8_9BACT</name>
<proteinExistence type="predicted"/>
<dbReference type="SUPFAM" id="SSF46785">
    <property type="entry name" value="Winged helix' DNA-binding domain"/>
    <property type="match status" value="1"/>
</dbReference>
<evidence type="ECO:0000313" key="2">
    <source>
        <dbReference type="Proteomes" id="UP000285655"/>
    </source>
</evidence>
<organism evidence="1 2">
    <name type="scientific">candidate division WS5 bacterium</name>
    <dbReference type="NCBI Taxonomy" id="2093353"/>
    <lineage>
        <taxon>Bacteria</taxon>
        <taxon>candidate division WS5</taxon>
    </lineage>
</organism>
<evidence type="ECO:0008006" key="3">
    <source>
        <dbReference type="Google" id="ProtNLM"/>
    </source>
</evidence>
<protein>
    <recommendedName>
        <fullName evidence="3">ArsR family transcriptional regulator</fullName>
    </recommendedName>
</protein>
<comment type="caution">
    <text evidence="1">The sequence shown here is derived from an EMBL/GenBank/DDBJ whole genome shotgun (WGS) entry which is preliminary data.</text>
</comment>
<sequence>MGTKKISTMILETLLEEPKTLSDIKRSLVASGMRCENDELEKSILRLGRQGYLKVLDDRVVRYYCITALGQAVSENLKK</sequence>
<dbReference type="AlphaFoldDB" id="A0A419DFS8"/>
<dbReference type="EMBL" id="QZJW01000007">
    <property type="protein sequence ID" value="RJO61935.1"/>
    <property type="molecule type" value="Genomic_DNA"/>
</dbReference>
<dbReference type="Proteomes" id="UP000285655">
    <property type="component" value="Unassembled WGS sequence"/>
</dbReference>